<sequence length="49" mass="5667">SQSKITAFLPKVSIPITIKELTTNKLVNFVYKDLCLFEIIEGEEFRDFS</sequence>
<organism evidence="1 2">
    <name type="scientific">Cetraspora pellucida</name>
    <dbReference type="NCBI Taxonomy" id="1433469"/>
    <lineage>
        <taxon>Eukaryota</taxon>
        <taxon>Fungi</taxon>
        <taxon>Fungi incertae sedis</taxon>
        <taxon>Mucoromycota</taxon>
        <taxon>Glomeromycotina</taxon>
        <taxon>Glomeromycetes</taxon>
        <taxon>Diversisporales</taxon>
        <taxon>Gigasporaceae</taxon>
        <taxon>Cetraspora</taxon>
    </lineage>
</organism>
<evidence type="ECO:0000313" key="2">
    <source>
        <dbReference type="Proteomes" id="UP000789759"/>
    </source>
</evidence>
<dbReference type="OrthoDB" id="2407567at2759"/>
<proteinExistence type="predicted"/>
<dbReference type="Gene3D" id="1.10.10.1070">
    <property type="entry name" value="Zinc finger, BED domain-containing"/>
    <property type="match status" value="1"/>
</dbReference>
<keyword evidence="2" id="KW-1185">Reference proteome</keyword>
<dbReference type="EMBL" id="CAJVQA010075897">
    <property type="protein sequence ID" value="CAG8835390.1"/>
    <property type="molecule type" value="Genomic_DNA"/>
</dbReference>
<dbReference type="AlphaFoldDB" id="A0A9N9KKL2"/>
<comment type="caution">
    <text evidence="1">The sequence shown here is derived from an EMBL/GenBank/DDBJ whole genome shotgun (WGS) entry which is preliminary data.</text>
</comment>
<accession>A0A9N9KKL2</accession>
<protein>
    <submittedName>
        <fullName evidence="1">16426_t:CDS:1</fullName>
    </submittedName>
</protein>
<dbReference type="Proteomes" id="UP000789759">
    <property type="component" value="Unassembled WGS sequence"/>
</dbReference>
<dbReference type="SUPFAM" id="SSF140996">
    <property type="entry name" value="Hermes dimerisation domain"/>
    <property type="match status" value="1"/>
</dbReference>
<evidence type="ECO:0000313" key="1">
    <source>
        <dbReference type="EMBL" id="CAG8835390.1"/>
    </source>
</evidence>
<name>A0A9N9KKL2_9GLOM</name>
<gene>
    <name evidence="1" type="ORF">CPELLU_LOCUS21235</name>
</gene>
<reference evidence="1" key="1">
    <citation type="submission" date="2021-06" db="EMBL/GenBank/DDBJ databases">
        <authorList>
            <person name="Kallberg Y."/>
            <person name="Tangrot J."/>
            <person name="Rosling A."/>
        </authorList>
    </citation>
    <scope>NUCLEOTIDE SEQUENCE</scope>
    <source>
        <strain evidence="1">FL966</strain>
    </source>
</reference>
<feature type="non-terminal residue" evidence="1">
    <location>
        <position position="1"/>
    </location>
</feature>